<dbReference type="CDD" id="cd00570">
    <property type="entry name" value="GST_N_family"/>
    <property type="match status" value="1"/>
</dbReference>
<feature type="domain" description="GST C-terminal" evidence="2">
    <location>
        <begin position="93"/>
        <end position="227"/>
    </location>
</feature>
<protein>
    <submittedName>
        <fullName evidence="3">Glutathione S-transferase family protein</fullName>
    </submittedName>
</protein>
<dbReference type="PROSITE" id="PS50405">
    <property type="entry name" value="GST_CTER"/>
    <property type="match status" value="1"/>
</dbReference>
<feature type="domain" description="GST N-terminal" evidence="1">
    <location>
        <begin position="3"/>
        <end position="88"/>
    </location>
</feature>
<dbReference type="InterPro" id="IPR036282">
    <property type="entry name" value="Glutathione-S-Trfase_C_sf"/>
</dbReference>
<dbReference type="PANTHER" id="PTHR44051:SF21">
    <property type="entry name" value="GLUTATHIONE S-TRANSFERASE FAMILY PROTEIN"/>
    <property type="match status" value="1"/>
</dbReference>
<dbReference type="SFLD" id="SFLDG00358">
    <property type="entry name" value="Main_(cytGST)"/>
    <property type="match status" value="1"/>
</dbReference>
<dbReference type="SFLD" id="SFLDS00019">
    <property type="entry name" value="Glutathione_Transferase_(cytos"/>
    <property type="match status" value="1"/>
</dbReference>
<dbReference type="Proteomes" id="UP000652427">
    <property type="component" value="Unassembled WGS sequence"/>
</dbReference>
<evidence type="ECO:0000313" key="4">
    <source>
        <dbReference type="Proteomes" id="UP000652427"/>
    </source>
</evidence>
<accession>A0ABX2MZ11</accession>
<dbReference type="PANTHER" id="PTHR44051">
    <property type="entry name" value="GLUTATHIONE S-TRANSFERASE-RELATED"/>
    <property type="match status" value="1"/>
</dbReference>
<sequence length="232" mass="25782">MTASLVLYGSPLSPFQRKVEAVMALKGLDYDCEDVNVMGMPDWYKEISPLGRIPSLRDRDIAEEGAAGTITDSSAICGYLEKRQPEPAVYPVDAFDHGRALWLEEFADTGMAMVGGMGVFRPIIFNLFQRKDPDLETARKSWNEKLPPLYDYLEAQLDGRPHFIGDAITIADIAVASQIAQTDMIAGLPDKSRWPGLVAHYQAMRAHECFQRNNAGCDKIIAKVVPEKFDLS</sequence>
<name>A0ABX2MZ11_9SPHN</name>
<evidence type="ECO:0000313" key="3">
    <source>
        <dbReference type="EMBL" id="NVD26638.1"/>
    </source>
</evidence>
<proteinExistence type="predicted"/>
<dbReference type="PROSITE" id="PS50404">
    <property type="entry name" value="GST_NTER"/>
    <property type="match status" value="1"/>
</dbReference>
<gene>
    <name evidence="3" type="ORF">HUO14_01815</name>
</gene>
<dbReference type="InterPro" id="IPR040079">
    <property type="entry name" value="Glutathione_S-Trfase"/>
</dbReference>
<dbReference type="Pfam" id="PF13410">
    <property type="entry name" value="GST_C_2"/>
    <property type="match status" value="1"/>
</dbReference>
<comment type="caution">
    <text evidence="3">The sequence shown here is derived from an EMBL/GenBank/DDBJ whole genome shotgun (WGS) entry which is preliminary data.</text>
</comment>
<dbReference type="InterPro" id="IPR004045">
    <property type="entry name" value="Glutathione_S-Trfase_N"/>
</dbReference>
<dbReference type="InterPro" id="IPR010987">
    <property type="entry name" value="Glutathione-S-Trfase_C-like"/>
</dbReference>
<evidence type="ECO:0000259" key="2">
    <source>
        <dbReference type="PROSITE" id="PS50405"/>
    </source>
</evidence>
<reference evidence="3 4" key="1">
    <citation type="submission" date="2020-06" db="EMBL/GenBank/DDBJ databases">
        <authorList>
            <person name="Kim S.-J."/>
            <person name="Park S.-J."/>
        </authorList>
    </citation>
    <scope>NUCLEOTIDE SEQUENCE [LARGE SCALE GENOMIC DNA]</scope>
    <source>
        <strain evidence="3 4">SW-151</strain>
    </source>
</reference>
<dbReference type="CDD" id="cd00299">
    <property type="entry name" value="GST_C_family"/>
    <property type="match status" value="1"/>
</dbReference>
<dbReference type="Pfam" id="PF13417">
    <property type="entry name" value="GST_N_3"/>
    <property type="match status" value="1"/>
</dbReference>
<evidence type="ECO:0000259" key="1">
    <source>
        <dbReference type="PROSITE" id="PS50404"/>
    </source>
</evidence>
<keyword evidence="4" id="KW-1185">Reference proteome</keyword>
<dbReference type="Gene3D" id="3.40.30.10">
    <property type="entry name" value="Glutaredoxin"/>
    <property type="match status" value="1"/>
</dbReference>
<dbReference type="RefSeq" id="WP_176278169.1">
    <property type="nucleotide sequence ID" value="NZ_JABWMH010000001.1"/>
</dbReference>
<organism evidence="3 4">
    <name type="scientific">Parasphingorhabdus flavimaris</name>
    <dbReference type="NCBI Taxonomy" id="266812"/>
    <lineage>
        <taxon>Bacteria</taxon>
        <taxon>Pseudomonadati</taxon>
        <taxon>Pseudomonadota</taxon>
        <taxon>Alphaproteobacteria</taxon>
        <taxon>Sphingomonadales</taxon>
        <taxon>Sphingomonadaceae</taxon>
        <taxon>Parasphingorhabdus</taxon>
    </lineage>
</organism>
<dbReference type="SUPFAM" id="SSF47616">
    <property type="entry name" value="GST C-terminal domain-like"/>
    <property type="match status" value="1"/>
</dbReference>
<dbReference type="InterPro" id="IPR036249">
    <property type="entry name" value="Thioredoxin-like_sf"/>
</dbReference>
<dbReference type="EMBL" id="JABWMH010000001">
    <property type="protein sequence ID" value="NVD26638.1"/>
    <property type="molecule type" value="Genomic_DNA"/>
</dbReference>
<dbReference type="Gene3D" id="1.20.1050.10">
    <property type="match status" value="1"/>
</dbReference>
<dbReference type="SUPFAM" id="SSF52833">
    <property type="entry name" value="Thioredoxin-like"/>
    <property type="match status" value="1"/>
</dbReference>